<gene>
    <name evidence="1" type="ORF">DPMN_084020</name>
</gene>
<reference evidence="1" key="2">
    <citation type="submission" date="2020-11" db="EMBL/GenBank/DDBJ databases">
        <authorList>
            <person name="McCartney M.A."/>
            <person name="Auch B."/>
            <person name="Kono T."/>
            <person name="Mallez S."/>
            <person name="Becker A."/>
            <person name="Gohl D.M."/>
            <person name="Silverstein K.A.T."/>
            <person name="Koren S."/>
            <person name="Bechman K.B."/>
            <person name="Herman A."/>
            <person name="Abrahante J.E."/>
            <person name="Garbe J."/>
        </authorList>
    </citation>
    <scope>NUCLEOTIDE SEQUENCE</scope>
    <source>
        <strain evidence="1">Duluth1</strain>
        <tissue evidence="1">Whole animal</tissue>
    </source>
</reference>
<accession>A0A9D4BJ04</accession>
<proteinExistence type="predicted"/>
<organism evidence="1 2">
    <name type="scientific">Dreissena polymorpha</name>
    <name type="common">Zebra mussel</name>
    <name type="synonym">Mytilus polymorpha</name>
    <dbReference type="NCBI Taxonomy" id="45954"/>
    <lineage>
        <taxon>Eukaryota</taxon>
        <taxon>Metazoa</taxon>
        <taxon>Spiralia</taxon>
        <taxon>Lophotrochozoa</taxon>
        <taxon>Mollusca</taxon>
        <taxon>Bivalvia</taxon>
        <taxon>Autobranchia</taxon>
        <taxon>Heteroconchia</taxon>
        <taxon>Euheterodonta</taxon>
        <taxon>Imparidentia</taxon>
        <taxon>Neoheterodontei</taxon>
        <taxon>Myida</taxon>
        <taxon>Dreissenoidea</taxon>
        <taxon>Dreissenidae</taxon>
        <taxon>Dreissena</taxon>
    </lineage>
</organism>
<dbReference type="EMBL" id="JAIWYP010000016">
    <property type="protein sequence ID" value="KAH3696549.1"/>
    <property type="molecule type" value="Genomic_DNA"/>
</dbReference>
<evidence type="ECO:0000313" key="1">
    <source>
        <dbReference type="EMBL" id="KAH3696549.1"/>
    </source>
</evidence>
<evidence type="ECO:0000313" key="2">
    <source>
        <dbReference type="Proteomes" id="UP000828390"/>
    </source>
</evidence>
<dbReference type="AlphaFoldDB" id="A0A9D4BJ04"/>
<keyword evidence="2" id="KW-1185">Reference proteome</keyword>
<reference evidence="1" key="1">
    <citation type="journal article" date="2019" name="bioRxiv">
        <title>The Genome of the Zebra Mussel, Dreissena polymorpha: A Resource for Invasive Species Research.</title>
        <authorList>
            <person name="McCartney M.A."/>
            <person name="Auch B."/>
            <person name="Kono T."/>
            <person name="Mallez S."/>
            <person name="Zhang Y."/>
            <person name="Obille A."/>
            <person name="Becker A."/>
            <person name="Abrahante J.E."/>
            <person name="Garbe J."/>
            <person name="Badalamenti J.P."/>
            <person name="Herman A."/>
            <person name="Mangelson H."/>
            <person name="Liachko I."/>
            <person name="Sullivan S."/>
            <person name="Sone E.D."/>
            <person name="Koren S."/>
            <person name="Silverstein K.A.T."/>
            <person name="Beckman K.B."/>
            <person name="Gohl D.M."/>
        </authorList>
    </citation>
    <scope>NUCLEOTIDE SEQUENCE</scope>
    <source>
        <strain evidence="1">Duluth1</strain>
        <tissue evidence="1">Whole animal</tissue>
    </source>
</reference>
<name>A0A9D4BJ04_DREPO</name>
<protein>
    <submittedName>
        <fullName evidence="1">Uncharacterized protein</fullName>
    </submittedName>
</protein>
<sequence length="73" mass="8608">MFDQQQSLHRLGKSRRDRDCVGFPGHPCYRRHPFRASDSPRYEIPGTLRYREWCEVGGFLQLVCAIEQNNNNP</sequence>
<dbReference type="Proteomes" id="UP000828390">
    <property type="component" value="Unassembled WGS sequence"/>
</dbReference>
<comment type="caution">
    <text evidence="1">The sequence shown here is derived from an EMBL/GenBank/DDBJ whole genome shotgun (WGS) entry which is preliminary data.</text>
</comment>